<evidence type="ECO:0000256" key="1">
    <source>
        <dbReference type="ARBA" id="ARBA00001935"/>
    </source>
</evidence>
<evidence type="ECO:0000259" key="10">
    <source>
        <dbReference type="Pfam" id="PF01179"/>
    </source>
</evidence>
<accession>A0A9P3B914</accession>
<dbReference type="PANTHER" id="PTHR10638">
    <property type="entry name" value="COPPER AMINE OXIDASE"/>
    <property type="match status" value="1"/>
</dbReference>
<dbReference type="InterPro" id="IPR016182">
    <property type="entry name" value="Cu_amine_oxidase_N-reg"/>
</dbReference>
<keyword evidence="6 9" id="KW-0186">Copper</keyword>
<evidence type="ECO:0000313" key="12">
    <source>
        <dbReference type="Proteomes" id="UP001043456"/>
    </source>
</evidence>
<dbReference type="GO" id="GO:0005507">
    <property type="term" value="F:copper ion binding"/>
    <property type="evidence" value="ECO:0007669"/>
    <property type="project" value="InterPro"/>
</dbReference>
<dbReference type="InterPro" id="IPR000269">
    <property type="entry name" value="Cu_amine_oxidase"/>
</dbReference>
<dbReference type="PANTHER" id="PTHR10638:SF33">
    <property type="entry name" value="AMINE OXIDASE"/>
    <property type="match status" value="1"/>
</dbReference>
<dbReference type="InterPro" id="IPR015798">
    <property type="entry name" value="Cu_amine_oxidase_C"/>
</dbReference>
<feature type="modified residue" description="2',4',5'-topaquinone" evidence="8">
    <location>
        <position position="244"/>
    </location>
</feature>
<dbReference type="Gene3D" id="2.70.98.20">
    <property type="entry name" value="Copper amine oxidase, catalytic domain"/>
    <property type="match status" value="2"/>
</dbReference>
<dbReference type="EC" id="1.4.3.-" evidence="9"/>
<feature type="domain" description="Copper amine oxidase catalytic" evidence="10">
    <location>
        <begin position="121"/>
        <end position="253"/>
    </location>
</feature>
<evidence type="ECO:0000313" key="11">
    <source>
        <dbReference type="EMBL" id="GIJ83684.1"/>
    </source>
</evidence>
<dbReference type="SUPFAM" id="SSF54416">
    <property type="entry name" value="Amine oxidase N-terminal region"/>
    <property type="match status" value="1"/>
</dbReference>
<evidence type="ECO:0000256" key="2">
    <source>
        <dbReference type="ARBA" id="ARBA00007983"/>
    </source>
</evidence>
<feature type="active site" description="Proton acceptor" evidence="7">
    <location>
        <position position="165"/>
    </location>
</feature>
<keyword evidence="4 7" id="KW-0801">TPQ</keyword>
<evidence type="ECO:0000256" key="5">
    <source>
        <dbReference type="ARBA" id="ARBA00023002"/>
    </source>
</evidence>
<reference evidence="11 12" key="1">
    <citation type="submission" date="2018-10" db="EMBL/GenBank/DDBJ databases">
        <title>Pan-genome distribution and transcriptional activeness of fungal secondary metabolism genes in Aspergillus section Fumigati.</title>
        <authorList>
            <person name="Takahashi H."/>
            <person name="Umemura M."/>
            <person name="Ninomiya A."/>
            <person name="Kusuya Y."/>
            <person name="Urayama S."/>
            <person name="Shimizu M."/>
            <person name="Watanabe A."/>
            <person name="Kamei K."/>
            <person name="Yaguchi T."/>
            <person name="Hagiwara D."/>
        </authorList>
    </citation>
    <scope>NUCLEOTIDE SEQUENCE [LARGE SCALE GENOMIC DNA]</scope>
    <source>
        <strain evidence="11 12">IFM 55266</strain>
    </source>
</reference>
<evidence type="ECO:0000256" key="9">
    <source>
        <dbReference type="RuleBase" id="RU000672"/>
    </source>
</evidence>
<evidence type="ECO:0000256" key="6">
    <source>
        <dbReference type="ARBA" id="ARBA00023008"/>
    </source>
</evidence>
<evidence type="ECO:0000256" key="4">
    <source>
        <dbReference type="ARBA" id="ARBA00022772"/>
    </source>
</evidence>
<keyword evidence="12" id="KW-1185">Reference proteome</keyword>
<dbReference type="FunFam" id="3.10.450.40:FF:000026">
    <property type="entry name" value="Amine oxidase"/>
    <property type="match status" value="1"/>
</dbReference>
<dbReference type="InterPro" id="IPR036460">
    <property type="entry name" value="Cu_amine_oxidase_C_sf"/>
</dbReference>
<comment type="similarity">
    <text evidence="2 9">Belongs to the copper/topaquinone oxidase family.</text>
</comment>
<proteinExistence type="inferred from homology"/>
<dbReference type="SUPFAM" id="SSF49998">
    <property type="entry name" value="Amine oxidase catalytic domain"/>
    <property type="match status" value="1"/>
</dbReference>
<gene>
    <name evidence="11" type="ORF">Asppvi_002514</name>
</gene>
<dbReference type="OrthoDB" id="5379943at2759"/>
<name>A0A9P3B914_9EURO</name>
<comment type="caution">
    <text evidence="11">The sequence shown here is derived from an EMBL/GenBank/DDBJ whole genome shotgun (WGS) entry which is preliminary data.</text>
</comment>
<protein>
    <recommendedName>
        <fullName evidence="9">Amine oxidase</fullName>
        <ecNumber evidence="9">1.4.3.-</ecNumber>
    </recommendedName>
</protein>
<comment type="PTM">
    <text evidence="8 9">Topaquinone (TPQ) is generated by copper-dependent autoxidation of a specific tyrosyl residue.</text>
</comment>
<dbReference type="GO" id="GO:0048038">
    <property type="term" value="F:quinone binding"/>
    <property type="evidence" value="ECO:0007669"/>
    <property type="project" value="InterPro"/>
</dbReference>
<dbReference type="GO" id="GO:0009308">
    <property type="term" value="P:amine metabolic process"/>
    <property type="evidence" value="ECO:0007669"/>
    <property type="project" value="UniProtKB-UniRule"/>
</dbReference>
<dbReference type="Gene3D" id="3.10.450.40">
    <property type="match status" value="1"/>
</dbReference>
<comment type="cofactor">
    <cofactor evidence="9">
        <name>Cu cation</name>
        <dbReference type="ChEBI" id="CHEBI:23378"/>
    </cofactor>
    <text evidence="9">Contains 1 topaquinone per subunit.</text>
</comment>
<feature type="active site" description="Schiff-base intermediate with substrate; via topaquinone" evidence="7">
    <location>
        <position position="244"/>
    </location>
</feature>
<dbReference type="GeneID" id="67001126"/>
<dbReference type="Proteomes" id="UP001043456">
    <property type="component" value="Unassembled WGS sequence"/>
</dbReference>
<keyword evidence="3 9" id="KW-0479">Metal-binding</keyword>
<evidence type="ECO:0000256" key="3">
    <source>
        <dbReference type="ARBA" id="ARBA00022723"/>
    </source>
</evidence>
<organism evidence="11 12">
    <name type="scientific">Aspergillus pseudoviridinutans</name>
    <dbReference type="NCBI Taxonomy" id="1517512"/>
    <lineage>
        <taxon>Eukaryota</taxon>
        <taxon>Fungi</taxon>
        <taxon>Dikarya</taxon>
        <taxon>Ascomycota</taxon>
        <taxon>Pezizomycotina</taxon>
        <taxon>Eurotiomycetes</taxon>
        <taxon>Eurotiomycetidae</taxon>
        <taxon>Eurotiales</taxon>
        <taxon>Aspergillaceae</taxon>
        <taxon>Aspergillus</taxon>
        <taxon>Aspergillus subgen. Fumigati</taxon>
    </lineage>
</organism>
<dbReference type="AlphaFoldDB" id="A0A9P3B914"/>
<dbReference type="RefSeq" id="XP_043154431.1">
    <property type="nucleotide sequence ID" value="XM_043298496.1"/>
</dbReference>
<evidence type="ECO:0000256" key="8">
    <source>
        <dbReference type="PIRSR" id="PIRSR600269-51"/>
    </source>
</evidence>
<sequence>MQAAENACIASAEVQEAIRLLELPEEAVVCIEPWTYGTEGMNDMSERIIMCYFYMRLGNHGDANHYVYPLDICVEVSGDLTVKWILSLPLGEHDRTGLVSEVGVKPFDRNKIHHNSEYHPDLREDLTLHDITYDGRSVFYRLSRTEMFVPYGDSRAPYPRKAAFDLGSNLAGVNSNNLKLGHIKYFDGYHHTSAGDPNVLPNVVCCHEIDDSILWKHTNYRTQNAVVTRLRVLVLQTIITVGKYEYIFCTYLHLTPLKMRGSTTRSAQQAVYLRHPSTWARQRHKEPSVGYTTVNHIVQSEMQLDLDVARGRVFKIISENVKNPMSRGPEGYKLVPHYSQMVLAHPSSYHSKRSEFAEHAVRVTRYSDEERYSAGEHTMQSLGREGIASWIRSRPAPVSVRNEDTVICHTFGTTHNPRVEDWPVMLAEKMTVSKPVKLFLEEPCIGRTRQLAGG</sequence>
<dbReference type="EMBL" id="BHVY01000002">
    <property type="protein sequence ID" value="GIJ83684.1"/>
    <property type="molecule type" value="Genomic_DNA"/>
</dbReference>
<feature type="domain" description="Copper amine oxidase catalytic" evidence="10">
    <location>
        <begin position="278"/>
        <end position="444"/>
    </location>
</feature>
<evidence type="ECO:0000256" key="7">
    <source>
        <dbReference type="PIRSR" id="PIRSR600269-50"/>
    </source>
</evidence>
<dbReference type="Pfam" id="PF01179">
    <property type="entry name" value="Cu_amine_oxid"/>
    <property type="match status" value="2"/>
</dbReference>
<comment type="cofactor">
    <cofactor evidence="1">
        <name>Cu cation</name>
        <dbReference type="ChEBI" id="CHEBI:23378"/>
    </cofactor>
</comment>
<keyword evidence="5 9" id="KW-0560">Oxidoreductase</keyword>
<dbReference type="GO" id="GO:0008131">
    <property type="term" value="F:primary methylamine oxidase activity"/>
    <property type="evidence" value="ECO:0007669"/>
    <property type="project" value="InterPro"/>
</dbReference>